<feature type="non-terminal residue" evidence="1">
    <location>
        <position position="103"/>
    </location>
</feature>
<sequence>MEETLSQELKKIIDDITKVALYLRERGWAERNAGNISVNITELVNDRRKSYTTFPKTPVKILPPELSEGCFLITTTASRFRDLIQQPEKNLLIIHIANKLDGY</sequence>
<proteinExistence type="predicted"/>
<dbReference type="SUPFAM" id="SSF53639">
    <property type="entry name" value="AraD/HMP-PK domain-like"/>
    <property type="match status" value="1"/>
</dbReference>
<dbReference type="EMBL" id="BARW01020192">
    <property type="protein sequence ID" value="GAI89192.1"/>
    <property type="molecule type" value="Genomic_DNA"/>
</dbReference>
<organism evidence="1">
    <name type="scientific">marine sediment metagenome</name>
    <dbReference type="NCBI Taxonomy" id="412755"/>
    <lineage>
        <taxon>unclassified sequences</taxon>
        <taxon>metagenomes</taxon>
        <taxon>ecological metagenomes</taxon>
    </lineage>
</organism>
<dbReference type="Gene3D" id="3.40.225.10">
    <property type="entry name" value="Class II aldolase/adducin N-terminal domain"/>
    <property type="match status" value="1"/>
</dbReference>
<name>X1S802_9ZZZZ</name>
<evidence type="ECO:0000313" key="1">
    <source>
        <dbReference type="EMBL" id="GAI89192.1"/>
    </source>
</evidence>
<protein>
    <recommendedName>
        <fullName evidence="2">Class II aldolase/adducin N-terminal domain-containing protein</fullName>
    </recommendedName>
</protein>
<accession>X1S802</accession>
<dbReference type="InterPro" id="IPR036409">
    <property type="entry name" value="Aldolase_II/adducin_N_sf"/>
</dbReference>
<gene>
    <name evidence="1" type="ORF">S12H4_34164</name>
</gene>
<evidence type="ECO:0008006" key="2">
    <source>
        <dbReference type="Google" id="ProtNLM"/>
    </source>
</evidence>
<comment type="caution">
    <text evidence="1">The sequence shown here is derived from an EMBL/GenBank/DDBJ whole genome shotgun (WGS) entry which is preliminary data.</text>
</comment>
<reference evidence="1" key="1">
    <citation type="journal article" date="2014" name="Front. Microbiol.">
        <title>High frequency of phylogenetically diverse reductive dehalogenase-homologous genes in deep subseafloor sedimentary metagenomes.</title>
        <authorList>
            <person name="Kawai M."/>
            <person name="Futagami T."/>
            <person name="Toyoda A."/>
            <person name="Takaki Y."/>
            <person name="Nishi S."/>
            <person name="Hori S."/>
            <person name="Arai W."/>
            <person name="Tsubouchi T."/>
            <person name="Morono Y."/>
            <person name="Uchiyama I."/>
            <person name="Ito T."/>
            <person name="Fujiyama A."/>
            <person name="Inagaki F."/>
            <person name="Takami H."/>
        </authorList>
    </citation>
    <scope>NUCLEOTIDE SEQUENCE</scope>
    <source>
        <strain evidence="1">Expedition CK06-06</strain>
    </source>
</reference>
<dbReference type="AlphaFoldDB" id="X1S802"/>